<evidence type="ECO:0000256" key="1">
    <source>
        <dbReference type="SAM" id="MobiDB-lite"/>
    </source>
</evidence>
<feature type="region of interest" description="Disordered" evidence="1">
    <location>
        <begin position="145"/>
        <end position="168"/>
    </location>
</feature>
<dbReference type="Proteomes" id="UP001375240">
    <property type="component" value="Unassembled WGS sequence"/>
</dbReference>
<protein>
    <submittedName>
        <fullName evidence="2">Uncharacterized protein</fullName>
    </submittedName>
</protein>
<feature type="compositionally biased region" description="Pro residues" evidence="1">
    <location>
        <begin position="73"/>
        <end position="84"/>
    </location>
</feature>
<accession>A0AAV9TZR3</accession>
<evidence type="ECO:0000313" key="2">
    <source>
        <dbReference type="EMBL" id="KAK6330426.1"/>
    </source>
</evidence>
<dbReference type="AlphaFoldDB" id="A0AAV9TZR3"/>
<reference evidence="2 3" key="1">
    <citation type="submission" date="2019-10" db="EMBL/GenBank/DDBJ databases">
        <authorList>
            <person name="Palmer J.M."/>
        </authorList>
    </citation>
    <scope>NUCLEOTIDE SEQUENCE [LARGE SCALE GENOMIC DNA]</scope>
    <source>
        <strain evidence="2 3">TWF696</strain>
    </source>
</reference>
<proteinExistence type="predicted"/>
<dbReference type="EMBL" id="JAVHNQ010000018">
    <property type="protein sequence ID" value="KAK6330426.1"/>
    <property type="molecule type" value="Genomic_DNA"/>
</dbReference>
<sequence>MASYIYLDETFVEIWSWDDSPPVIHHDVVSTPIRLLNTPVLSLTCDCQNDPNCRSNYCRFRSYRSTILNEMGPPSPSPPPPTPAPDSDGDDDDFPLNLGSIVYTYDETVYSYDDTVYFYDEIVYSYDGEQGDTDMVVPEYLSIDVEENGNNDNGGEEYNGKNDAAMAA</sequence>
<comment type="caution">
    <text evidence="2">The sequence shown here is derived from an EMBL/GenBank/DDBJ whole genome shotgun (WGS) entry which is preliminary data.</text>
</comment>
<feature type="region of interest" description="Disordered" evidence="1">
    <location>
        <begin position="69"/>
        <end position="96"/>
    </location>
</feature>
<name>A0AAV9TZR3_9PEZI</name>
<gene>
    <name evidence="2" type="ORF">TWF696_003523</name>
</gene>
<organism evidence="2 3">
    <name type="scientific">Orbilia brochopaga</name>
    <dbReference type="NCBI Taxonomy" id="3140254"/>
    <lineage>
        <taxon>Eukaryota</taxon>
        <taxon>Fungi</taxon>
        <taxon>Dikarya</taxon>
        <taxon>Ascomycota</taxon>
        <taxon>Pezizomycotina</taxon>
        <taxon>Orbiliomycetes</taxon>
        <taxon>Orbiliales</taxon>
        <taxon>Orbiliaceae</taxon>
        <taxon>Orbilia</taxon>
    </lineage>
</organism>
<keyword evidence="3" id="KW-1185">Reference proteome</keyword>
<evidence type="ECO:0000313" key="3">
    <source>
        <dbReference type="Proteomes" id="UP001375240"/>
    </source>
</evidence>